<feature type="transmembrane region" description="Helical" evidence="10">
    <location>
        <begin position="357"/>
        <end position="380"/>
    </location>
</feature>
<dbReference type="GO" id="GO:0005886">
    <property type="term" value="C:plasma membrane"/>
    <property type="evidence" value="ECO:0007669"/>
    <property type="project" value="UniProtKB-SubCell"/>
</dbReference>
<keyword evidence="10" id="KW-0050">Antiport</keyword>
<evidence type="ECO:0000256" key="8">
    <source>
        <dbReference type="ARBA" id="ARBA00023136"/>
    </source>
</evidence>
<keyword evidence="4 10" id="KW-0812">Transmembrane</keyword>
<evidence type="ECO:0000256" key="6">
    <source>
        <dbReference type="ARBA" id="ARBA00023053"/>
    </source>
</evidence>
<evidence type="ECO:0000313" key="13">
    <source>
        <dbReference type="Proteomes" id="UP000198847"/>
    </source>
</evidence>
<keyword evidence="5 10" id="KW-1133">Transmembrane helix</keyword>
<keyword evidence="9 10" id="KW-0739">Sodium transport</keyword>
<protein>
    <submittedName>
        <fullName evidence="12">Sodium/proton antiporter, CPA1 family</fullName>
    </submittedName>
</protein>
<keyword evidence="13" id="KW-1185">Reference proteome</keyword>
<organism evidence="12 13">
    <name type="scientific">Propionispora vibrioides</name>
    <dbReference type="NCBI Taxonomy" id="112903"/>
    <lineage>
        <taxon>Bacteria</taxon>
        <taxon>Bacillati</taxon>
        <taxon>Bacillota</taxon>
        <taxon>Negativicutes</taxon>
        <taxon>Selenomonadales</taxon>
        <taxon>Sporomusaceae</taxon>
        <taxon>Propionispora</taxon>
    </lineage>
</organism>
<dbReference type="InterPro" id="IPR004705">
    <property type="entry name" value="Cation/H_exchanger_CPA1_bac"/>
</dbReference>
<evidence type="ECO:0000313" key="12">
    <source>
        <dbReference type="EMBL" id="SEP44465.1"/>
    </source>
</evidence>
<dbReference type="GO" id="GO:0015385">
    <property type="term" value="F:sodium:proton antiporter activity"/>
    <property type="evidence" value="ECO:0007669"/>
    <property type="project" value="InterPro"/>
</dbReference>
<dbReference type="GO" id="GO:0051453">
    <property type="term" value="P:regulation of intracellular pH"/>
    <property type="evidence" value="ECO:0007669"/>
    <property type="project" value="TreeGrafter"/>
</dbReference>
<dbReference type="InterPro" id="IPR006153">
    <property type="entry name" value="Cation/H_exchanger_TM"/>
</dbReference>
<feature type="transmembrane region" description="Helical" evidence="10">
    <location>
        <begin position="239"/>
        <end position="256"/>
    </location>
</feature>
<comment type="similarity">
    <text evidence="10">Belongs to the monovalent cation:proton antiporter 1 (CPA1) transporter (TC 2.A.36) family.</text>
</comment>
<keyword evidence="2 10" id="KW-0813">Transport</keyword>
<dbReference type="STRING" id="112903.SAMN04490178_13225"/>
<dbReference type="NCBIfam" id="TIGR00831">
    <property type="entry name" value="a_cpa1"/>
    <property type="match status" value="1"/>
</dbReference>
<dbReference type="Proteomes" id="UP000198847">
    <property type="component" value="Unassembled WGS sequence"/>
</dbReference>
<keyword evidence="3 10" id="KW-1003">Cell membrane</keyword>
<evidence type="ECO:0000256" key="2">
    <source>
        <dbReference type="ARBA" id="ARBA00022448"/>
    </source>
</evidence>
<evidence type="ECO:0000256" key="3">
    <source>
        <dbReference type="ARBA" id="ARBA00022475"/>
    </source>
</evidence>
<feature type="domain" description="Cation/H+ exchanger transmembrane" evidence="11">
    <location>
        <begin position="9"/>
        <end position="414"/>
    </location>
</feature>
<dbReference type="Pfam" id="PF00999">
    <property type="entry name" value="Na_H_Exchanger"/>
    <property type="match status" value="1"/>
</dbReference>
<feature type="transmembrane region" description="Helical" evidence="10">
    <location>
        <begin position="82"/>
        <end position="107"/>
    </location>
</feature>
<sequence>MDILIIILLLLFCLLFSNVVSHYVPSVPTALTQIAMGIVLAVIIKDISFKIETGWFLLLFVAPLLYNDGSRFPREELWEMRLPILGNAIILVIVTTLGGGYFIHWMIPGLPLTAAFALAAILSPTDPVAVNGIAKRIHIPQKVLSLVRGESLINDASGLVAFNYAITAVVTGYFLLNEAIMDFSYKFLAGAIAGLILGFLVTWLRFALRRQGIADVTFHSLLQILTPFAVYLITEDVLHASGVIGVVAAGIVHALVRERTETMIAEEQILTENIWSIVLFVLNGVVFLLLGLNIPSSMAEAVADPSINNYLLIGYAAVIGAVILGIRFIWSYLFFYVDYYYGSKTKDVVKPDFQTNLMISLTGVRGAVTMAGVLSIPYFLANGDQFPQRSLILFLAAGVILFTLIVATLFLPVLSKREAGTTEAGEEMELDEAKRKILLEAIKQIRLEMNEENRFAAYELIDEYKIRLRHLQTEPMPQDIKISEIRLMALKKEREYIQAVMARGEMSEAVFASFEKSLDRREEALSANVNSGVMYLIGRMIRNWKRYRGGSGKKAGALAAAKVRISDDIQLKALQATYDFLERYAQEHDRAHMVYPVKMDYRRMIERLEKPVRPNSEEKKQQKEDLRMMVIDIERSEIIKMFEDGEITKQQAKELRRFVNHIESVVLYEYVE</sequence>
<evidence type="ECO:0000256" key="4">
    <source>
        <dbReference type="ARBA" id="ARBA00022692"/>
    </source>
</evidence>
<dbReference type="GO" id="GO:0015386">
    <property type="term" value="F:potassium:proton antiporter activity"/>
    <property type="evidence" value="ECO:0007669"/>
    <property type="project" value="TreeGrafter"/>
</dbReference>
<feature type="transmembrane region" description="Helical" evidence="10">
    <location>
        <begin position="37"/>
        <end position="61"/>
    </location>
</feature>
<dbReference type="RefSeq" id="WP_091751397.1">
    <property type="nucleotide sequence ID" value="NZ_FODY01000032.1"/>
</dbReference>
<gene>
    <name evidence="12" type="ORF">SAMN04490178_13225</name>
</gene>
<feature type="transmembrane region" description="Helical" evidence="10">
    <location>
        <begin position="155"/>
        <end position="175"/>
    </location>
</feature>
<evidence type="ECO:0000256" key="7">
    <source>
        <dbReference type="ARBA" id="ARBA00023065"/>
    </source>
</evidence>
<feature type="transmembrane region" description="Helical" evidence="10">
    <location>
        <begin position="310"/>
        <end position="336"/>
    </location>
</feature>
<evidence type="ECO:0000256" key="1">
    <source>
        <dbReference type="ARBA" id="ARBA00004651"/>
    </source>
</evidence>
<keyword evidence="6 10" id="KW-0915">Sodium</keyword>
<dbReference type="OrthoDB" id="9809206at2"/>
<feature type="transmembrane region" description="Helical" evidence="10">
    <location>
        <begin position="277"/>
        <end position="298"/>
    </location>
</feature>
<feature type="transmembrane region" description="Helical" evidence="10">
    <location>
        <begin position="113"/>
        <end position="134"/>
    </location>
</feature>
<proteinExistence type="inferred from homology"/>
<evidence type="ECO:0000259" key="11">
    <source>
        <dbReference type="Pfam" id="PF00999"/>
    </source>
</evidence>
<dbReference type="PANTHER" id="PTHR10110:SF86">
    <property type="entry name" value="SODIUM_HYDROGEN EXCHANGER 7"/>
    <property type="match status" value="1"/>
</dbReference>
<name>A0A1H8XX55_9FIRM</name>
<evidence type="ECO:0000256" key="9">
    <source>
        <dbReference type="ARBA" id="ARBA00023201"/>
    </source>
</evidence>
<evidence type="ECO:0000256" key="5">
    <source>
        <dbReference type="ARBA" id="ARBA00022989"/>
    </source>
</evidence>
<dbReference type="PANTHER" id="PTHR10110">
    <property type="entry name" value="SODIUM/HYDROGEN EXCHANGER"/>
    <property type="match status" value="1"/>
</dbReference>
<accession>A0A1H8XX55</accession>
<dbReference type="GO" id="GO:0098719">
    <property type="term" value="P:sodium ion import across plasma membrane"/>
    <property type="evidence" value="ECO:0007669"/>
    <property type="project" value="TreeGrafter"/>
</dbReference>
<feature type="transmembrane region" description="Helical" evidence="10">
    <location>
        <begin position="213"/>
        <end position="233"/>
    </location>
</feature>
<dbReference type="AlphaFoldDB" id="A0A1H8XX55"/>
<keyword evidence="8 10" id="KW-0472">Membrane</keyword>
<comment type="function">
    <text evidence="10">Na(+)/H(+) antiporter that extrudes sodium in exchange for external protons.</text>
</comment>
<dbReference type="InterPro" id="IPR018422">
    <property type="entry name" value="Cation/H_exchanger_CPA1"/>
</dbReference>
<dbReference type="EMBL" id="FODY01000032">
    <property type="protein sequence ID" value="SEP44465.1"/>
    <property type="molecule type" value="Genomic_DNA"/>
</dbReference>
<feature type="transmembrane region" description="Helical" evidence="10">
    <location>
        <begin position="187"/>
        <end position="206"/>
    </location>
</feature>
<keyword evidence="7 10" id="KW-0406">Ion transport</keyword>
<evidence type="ECO:0000256" key="10">
    <source>
        <dbReference type="RuleBase" id="RU366002"/>
    </source>
</evidence>
<reference evidence="12 13" key="1">
    <citation type="submission" date="2016-10" db="EMBL/GenBank/DDBJ databases">
        <authorList>
            <person name="de Groot N.N."/>
        </authorList>
    </citation>
    <scope>NUCLEOTIDE SEQUENCE [LARGE SCALE GENOMIC DNA]</scope>
    <source>
        <strain evidence="12 13">DSM 13305</strain>
    </source>
</reference>
<dbReference type="Gene3D" id="6.10.140.1330">
    <property type="match status" value="1"/>
</dbReference>
<comment type="subcellular location">
    <subcellularLocation>
        <location evidence="1 10">Cell membrane</location>
        <topology evidence="1 10">Multi-pass membrane protein</topology>
    </subcellularLocation>
</comment>
<feature type="transmembrane region" description="Helical" evidence="10">
    <location>
        <begin position="392"/>
        <end position="414"/>
    </location>
</feature>